<dbReference type="AlphaFoldDB" id="A0A7J8DX37"/>
<dbReference type="Proteomes" id="UP000593571">
    <property type="component" value="Unassembled WGS sequence"/>
</dbReference>
<evidence type="ECO:0000313" key="3">
    <source>
        <dbReference type="Proteomes" id="UP000593571"/>
    </source>
</evidence>
<protein>
    <submittedName>
        <fullName evidence="2">Uncharacterized protein</fullName>
    </submittedName>
</protein>
<feature type="region of interest" description="Disordered" evidence="1">
    <location>
        <begin position="51"/>
        <end position="79"/>
    </location>
</feature>
<proteinExistence type="predicted"/>
<accession>A0A7J8DX37</accession>
<name>A0A7J8DX37_ROUAE</name>
<sequence length="173" mass="18393">MHQAQVCRQARVDAAARGGRRTGLLAAGPAAARLPGGPLQQPRVPCRAQVQLRKEKAASSAGRPGRPGQRRRETDAGSGLSSRVLACLAPLCFATWFVLTAGPADHSIHGDHSSHVPAAGQQRRGVPRHLHRLTTVKSPVPAEPLNPCHSSWSCFPDRTLSDALWPVAMTSSD</sequence>
<gene>
    <name evidence="2" type="ORF">HJG63_008286</name>
</gene>
<keyword evidence="3" id="KW-1185">Reference proteome</keyword>
<dbReference type="EMBL" id="JACASE010000011">
    <property type="protein sequence ID" value="KAF6427797.1"/>
    <property type="molecule type" value="Genomic_DNA"/>
</dbReference>
<evidence type="ECO:0000313" key="2">
    <source>
        <dbReference type="EMBL" id="KAF6427797.1"/>
    </source>
</evidence>
<evidence type="ECO:0000256" key="1">
    <source>
        <dbReference type="SAM" id="MobiDB-lite"/>
    </source>
</evidence>
<reference evidence="2 3" key="1">
    <citation type="journal article" date="2020" name="Nature">
        <title>Six reference-quality genomes reveal evolution of bat adaptations.</title>
        <authorList>
            <person name="Jebb D."/>
            <person name="Huang Z."/>
            <person name="Pippel M."/>
            <person name="Hughes G.M."/>
            <person name="Lavrichenko K."/>
            <person name="Devanna P."/>
            <person name="Winkler S."/>
            <person name="Jermiin L.S."/>
            <person name="Skirmuntt E.C."/>
            <person name="Katzourakis A."/>
            <person name="Burkitt-Gray L."/>
            <person name="Ray D.A."/>
            <person name="Sullivan K.A.M."/>
            <person name="Roscito J.G."/>
            <person name="Kirilenko B.M."/>
            <person name="Davalos L.M."/>
            <person name="Corthals A.P."/>
            <person name="Power M.L."/>
            <person name="Jones G."/>
            <person name="Ransome R.D."/>
            <person name="Dechmann D.K.N."/>
            <person name="Locatelli A.G."/>
            <person name="Puechmaille S.J."/>
            <person name="Fedrigo O."/>
            <person name="Jarvis E.D."/>
            <person name="Hiller M."/>
            <person name="Vernes S.C."/>
            <person name="Myers E.W."/>
            <person name="Teeling E.C."/>
        </authorList>
    </citation>
    <scope>NUCLEOTIDE SEQUENCE [LARGE SCALE GENOMIC DNA]</scope>
    <source>
        <strain evidence="2">MRouAeg1</strain>
        <tissue evidence="2">Muscle</tissue>
    </source>
</reference>
<comment type="caution">
    <text evidence="2">The sequence shown here is derived from an EMBL/GenBank/DDBJ whole genome shotgun (WGS) entry which is preliminary data.</text>
</comment>
<organism evidence="2 3">
    <name type="scientific">Rousettus aegyptiacus</name>
    <name type="common">Egyptian fruit bat</name>
    <name type="synonym">Pteropus aegyptiacus</name>
    <dbReference type="NCBI Taxonomy" id="9407"/>
    <lineage>
        <taxon>Eukaryota</taxon>
        <taxon>Metazoa</taxon>
        <taxon>Chordata</taxon>
        <taxon>Craniata</taxon>
        <taxon>Vertebrata</taxon>
        <taxon>Euteleostomi</taxon>
        <taxon>Mammalia</taxon>
        <taxon>Eutheria</taxon>
        <taxon>Laurasiatheria</taxon>
        <taxon>Chiroptera</taxon>
        <taxon>Yinpterochiroptera</taxon>
        <taxon>Pteropodoidea</taxon>
        <taxon>Pteropodidae</taxon>
        <taxon>Rousettinae</taxon>
        <taxon>Rousettus</taxon>
    </lineage>
</organism>